<keyword evidence="2" id="KW-1185">Reference proteome</keyword>
<reference evidence="1 2" key="5">
    <citation type="journal article" date="1997" name="Virology">
        <title>Analysis of 74 kb of DNA located at the right end of the 330-kb chlorella virus PBCV-1 genome.</title>
        <authorList>
            <person name="Li Y."/>
            <person name="Lu Z."/>
            <person name="Sun L."/>
            <person name="Ropp S."/>
            <person name="Kutish G.F."/>
            <person name="Rock D.L."/>
            <person name="Van Etten J.L."/>
        </authorList>
    </citation>
    <scope>NUCLEOTIDE SEQUENCE [LARGE SCALE GENOMIC DNA]</scope>
</reference>
<reference evidence="1 2" key="1">
    <citation type="journal article" date="1995" name="Virology">
        <title>Analysis of 45 kb of DNA located at the left end of the chlorella virus PBCV-1 genome.</title>
        <authorList>
            <person name="Lu Z."/>
            <person name="Li Y."/>
            <person name="Zhang Y."/>
            <person name="Kutish G.F."/>
            <person name="Rock D.L."/>
            <person name="Van Etten J.L."/>
        </authorList>
    </citation>
    <scope>NUCLEOTIDE SEQUENCE [LARGE SCALE GENOMIC DNA]</scope>
</reference>
<dbReference type="Proteomes" id="UP000000862">
    <property type="component" value="Segment"/>
</dbReference>
<name>O41020_PBCV1</name>
<dbReference type="GeneID" id="918449"/>
<proteinExistence type="predicted"/>
<reference evidence="1 2" key="7">
    <citation type="journal article" date="2000" name="Virology">
        <title>Characterization of a beta-1,3-glucanase encoded by chlorella virus PBCV-1.</title>
        <authorList>
            <person name="Sun L."/>
            <person name="Gurnon J.R."/>
            <person name="Adams B.J."/>
            <person name="Graves M.V."/>
            <person name="Van Etten J.L."/>
        </authorList>
    </citation>
    <scope>NUCLEOTIDE SEQUENCE [LARGE SCALE GENOMIC DNA]</scope>
</reference>
<dbReference type="EMBL" id="JF411744">
    <property type="protein sequence ID" value="AAC97067.2"/>
    <property type="molecule type" value="Genomic_DNA"/>
</dbReference>
<reference evidence="1 2" key="6">
    <citation type="journal article" date="1999" name="Virology">
        <title>Chlorella virus PBCV-1 encodes a functional homospermidine synthase.</title>
        <authorList>
            <person name="Kaiser A."/>
            <person name="Vollmert M."/>
            <person name="Tholl D."/>
            <person name="Graves M.V."/>
            <person name="Gurnon J.R."/>
            <person name="Xing W."/>
            <person name="Lisec A.D."/>
            <person name="Nickerson K.W."/>
            <person name="Van Etten J.L."/>
        </authorList>
    </citation>
    <scope>NUCLEOTIDE SEQUENCE [LARGE SCALE GENOMIC DNA]</scope>
</reference>
<reference evidence="1 2" key="3">
    <citation type="journal article" date="1996" name="Virology">
        <title>Analysis of 94 kb of the chlorella virus PBCV-1 330-kb genome: map positions 88 to 182.</title>
        <authorList>
            <person name="Lu Z."/>
            <person name="Li Y."/>
            <person name="Que Q."/>
            <person name="Kutish G.F."/>
            <person name="Rock D.L."/>
            <person name="Van Etten J.L."/>
        </authorList>
    </citation>
    <scope>NUCLEOTIDE SEQUENCE [LARGE SCALE GENOMIC DNA]</scope>
</reference>
<reference evidence="1 2" key="8">
    <citation type="journal article" date="2010" name="J. Virol.">
        <title>Microarray analysis of Paramecium bursaria chlorella virus 1 transcription.</title>
        <authorList>
            <person name="Yanai-Balser G.M."/>
            <person name="Duncan G.A."/>
            <person name="Eudy J.D."/>
            <person name="Wang D."/>
            <person name="Li X."/>
            <person name="Agarkova I.V."/>
            <person name="Dunigan D.D."/>
            <person name="Van Etten J.L."/>
        </authorList>
    </citation>
    <scope>NUCLEOTIDE SEQUENCE [LARGE SCALE GENOMIC DNA]</scope>
</reference>
<dbReference type="RefSeq" id="NP_048662.2">
    <property type="nucleotide sequence ID" value="NC_000852.5"/>
</dbReference>
<organism evidence="1 2">
    <name type="scientific">Paramecium bursaria Chlorella virus 1</name>
    <name type="common">PBCV-1</name>
    <dbReference type="NCBI Taxonomy" id="10506"/>
    <lineage>
        <taxon>Viruses</taxon>
        <taxon>Varidnaviria</taxon>
        <taxon>Bamfordvirae</taxon>
        <taxon>Nucleocytoviricota</taxon>
        <taxon>Megaviricetes</taxon>
        <taxon>Algavirales</taxon>
        <taxon>Phycodnaviridae</taxon>
        <taxon>Chlorovirus</taxon>
        <taxon>Chlorovirus vanettense</taxon>
    </lineage>
</organism>
<sequence length="78" mass="9139">MLVCDPMKTYSKSLRNPKKYTHRELADLVIESNLAKYGMKWQAPRSCSQTILLDHLRVTDILLFLPLLRMYILLPFVS</sequence>
<organismHost>
    <name type="scientific">Chlorella</name>
    <dbReference type="NCBI Taxonomy" id="3071"/>
</organismHost>
<evidence type="ECO:0000313" key="1">
    <source>
        <dbReference type="EMBL" id="AAC97067.2"/>
    </source>
</evidence>
<reference evidence="1 2" key="2">
    <citation type="journal article" date="1995" name="Virology">
        <title>Analysis of 43 kb of the Chlorella virus PBCV-1 330-kb genome: map positions 45 to 88.</title>
        <authorList>
            <person name="Li Y."/>
            <person name="Lu Z."/>
            <person name="Burbank D.E."/>
            <person name="Kutish G.F."/>
            <person name="Rock D.L."/>
            <person name="Van Etten J.L."/>
        </authorList>
    </citation>
    <scope>NUCLEOTIDE SEQUENCE [LARGE SCALE GENOMIC DNA]</scope>
</reference>
<accession>O41020</accession>
<reference evidence="1 2" key="4">
    <citation type="journal article" date="1996" name="Virology">
        <title>Analysis of 76 kb of the chlorella virus PBCV-1 330-kb genome: map positions 182 to 258.</title>
        <authorList>
            <person name="Kutish G.F."/>
            <person name="Li Y."/>
            <person name="Lu Z."/>
            <person name="Furuta M."/>
            <person name="Rock D.L."/>
            <person name="Van Etten J.L."/>
        </authorList>
    </citation>
    <scope>NUCLEOTIDE SEQUENCE [LARGE SCALE GENOMIC DNA]</scope>
</reference>
<gene>
    <name evidence="1" type="primary">a307R</name>
</gene>
<evidence type="ECO:0000313" key="2">
    <source>
        <dbReference type="Proteomes" id="UP000000862"/>
    </source>
</evidence>
<protein>
    <submittedName>
        <fullName evidence="1">Uncharacterized protein</fullName>
    </submittedName>
</protein>
<dbReference type="KEGG" id="vg:918449"/>